<keyword evidence="3" id="KW-0804">Transcription</keyword>
<dbReference type="OrthoDB" id="9799812at2"/>
<organism evidence="5 6">
    <name type="scientific">Pollutimonas bauzanensis</name>
    <dbReference type="NCBI Taxonomy" id="658167"/>
    <lineage>
        <taxon>Bacteria</taxon>
        <taxon>Pseudomonadati</taxon>
        <taxon>Pseudomonadota</taxon>
        <taxon>Betaproteobacteria</taxon>
        <taxon>Burkholderiales</taxon>
        <taxon>Alcaligenaceae</taxon>
        <taxon>Pollutimonas</taxon>
    </lineage>
</organism>
<protein>
    <submittedName>
        <fullName evidence="5">Transcriptional regulator, GntR family</fullName>
    </submittedName>
</protein>
<sequence>MNESVAIAATDAREPKTLVEGAYNRLRRDIIEGVHRPGEKLRVEHLKDQYDVGAGTLREALLLLIADALVVAQGQRGFRVTPISLADFEDITRSRLLIECEALKQSIACGDEAWEANLVAAFHRLSIVEQKLAANDTRNTEEWEKRNRIFHDMLIAACPSRWILRFQQVLYQQSERYRRLSMLRRPISRDVHAEHQALFQATLDRDTVRAVSILSEHILRTLDAVKHMDVDFFKEHSNHRSSADNNARPE</sequence>
<dbReference type="Gene3D" id="1.10.10.10">
    <property type="entry name" value="Winged helix-like DNA-binding domain superfamily/Winged helix DNA-binding domain"/>
    <property type="match status" value="1"/>
</dbReference>
<dbReference type="SUPFAM" id="SSF46785">
    <property type="entry name" value="Winged helix' DNA-binding domain"/>
    <property type="match status" value="1"/>
</dbReference>
<proteinExistence type="predicted"/>
<dbReference type="SMART" id="SM00345">
    <property type="entry name" value="HTH_GNTR"/>
    <property type="match status" value="1"/>
</dbReference>
<dbReference type="Pfam" id="PF00392">
    <property type="entry name" value="GntR"/>
    <property type="match status" value="1"/>
</dbReference>
<dbReference type="PROSITE" id="PS50949">
    <property type="entry name" value="HTH_GNTR"/>
    <property type="match status" value="1"/>
</dbReference>
<dbReference type="Gene3D" id="1.20.120.530">
    <property type="entry name" value="GntR ligand-binding domain-like"/>
    <property type="match status" value="1"/>
</dbReference>
<dbReference type="Pfam" id="PF07729">
    <property type="entry name" value="FCD"/>
    <property type="match status" value="1"/>
</dbReference>
<evidence type="ECO:0000313" key="5">
    <source>
        <dbReference type="EMBL" id="SHI29229.1"/>
    </source>
</evidence>
<dbReference type="InterPro" id="IPR036390">
    <property type="entry name" value="WH_DNA-bd_sf"/>
</dbReference>
<dbReference type="SUPFAM" id="SSF48008">
    <property type="entry name" value="GntR ligand-binding domain-like"/>
    <property type="match status" value="1"/>
</dbReference>
<dbReference type="InterPro" id="IPR011711">
    <property type="entry name" value="GntR_C"/>
</dbReference>
<dbReference type="InterPro" id="IPR008920">
    <property type="entry name" value="TF_FadR/GntR_C"/>
</dbReference>
<evidence type="ECO:0000313" key="6">
    <source>
        <dbReference type="Proteomes" id="UP000184226"/>
    </source>
</evidence>
<name>A0A1M5ZYV7_9BURK</name>
<keyword evidence="1" id="KW-0805">Transcription regulation</keyword>
<dbReference type="RefSeq" id="WP_073109239.1">
    <property type="nucleotide sequence ID" value="NZ_FQXE01000020.1"/>
</dbReference>
<reference evidence="5 6" key="1">
    <citation type="submission" date="2016-11" db="EMBL/GenBank/DDBJ databases">
        <authorList>
            <person name="Jaros S."/>
            <person name="Januszkiewicz K."/>
            <person name="Wedrychowicz H."/>
        </authorList>
    </citation>
    <scope>NUCLEOTIDE SEQUENCE [LARGE SCALE GENOMIC DNA]</scope>
    <source>
        <strain evidence="5 6">CGMCC 1.10190</strain>
    </source>
</reference>
<dbReference type="InterPro" id="IPR036388">
    <property type="entry name" value="WH-like_DNA-bd_sf"/>
</dbReference>
<feature type="domain" description="HTH gntR-type" evidence="4">
    <location>
        <begin position="16"/>
        <end position="83"/>
    </location>
</feature>
<keyword evidence="6" id="KW-1185">Reference proteome</keyword>
<dbReference type="PANTHER" id="PTHR43537:SF20">
    <property type="entry name" value="HTH-TYPE TRANSCRIPTIONAL REPRESSOR GLAR"/>
    <property type="match status" value="1"/>
</dbReference>
<keyword evidence="2" id="KW-0238">DNA-binding</keyword>
<evidence type="ECO:0000256" key="3">
    <source>
        <dbReference type="ARBA" id="ARBA00023163"/>
    </source>
</evidence>
<dbReference type="SMART" id="SM00895">
    <property type="entry name" value="FCD"/>
    <property type="match status" value="1"/>
</dbReference>
<dbReference type="STRING" id="658167.SAMN04488135_12053"/>
<accession>A0A1M5ZYV7</accession>
<gene>
    <name evidence="5" type="ORF">SAMN04488135_12053</name>
</gene>
<dbReference type="GO" id="GO:0003700">
    <property type="term" value="F:DNA-binding transcription factor activity"/>
    <property type="evidence" value="ECO:0007669"/>
    <property type="project" value="InterPro"/>
</dbReference>
<dbReference type="InterPro" id="IPR000524">
    <property type="entry name" value="Tscrpt_reg_HTH_GntR"/>
</dbReference>
<evidence type="ECO:0000256" key="2">
    <source>
        <dbReference type="ARBA" id="ARBA00023125"/>
    </source>
</evidence>
<evidence type="ECO:0000256" key="1">
    <source>
        <dbReference type="ARBA" id="ARBA00023015"/>
    </source>
</evidence>
<dbReference type="Proteomes" id="UP000184226">
    <property type="component" value="Unassembled WGS sequence"/>
</dbReference>
<dbReference type="PANTHER" id="PTHR43537">
    <property type="entry name" value="TRANSCRIPTIONAL REGULATOR, GNTR FAMILY"/>
    <property type="match status" value="1"/>
</dbReference>
<evidence type="ECO:0000259" key="4">
    <source>
        <dbReference type="PROSITE" id="PS50949"/>
    </source>
</evidence>
<dbReference type="AlphaFoldDB" id="A0A1M5ZYV7"/>
<dbReference type="GO" id="GO:0003677">
    <property type="term" value="F:DNA binding"/>
    <property type="evidence" value="ECO:0007669"/>
    <property type="project" value="UniProtKB-KW"/>
</dbReference>
<dbReference type="EMBL" id="FQXE01000020">
    <property type="protein sequence ID" value="SHI29229.1"/>
    <property type="molecule type" value="Genomic_DNA"/>
</dbReference>